<dbReference type="AlphaFoldDB" id="A0AAV3NNC1"/>
<keyword evidence="3" id="KW-0949">S-adenosyl-L-methionine</keyword>
<keyword evidence="6" id="KW-1185">Reference proteome</keyword>
<name>A0AAV3NNC1_LITER</name>
<dbReference type="CDD" id="cd02440">
    <property type="entry name" value="AdoMet_MTases"/>
    <property type="match status" value="1"/>
</dbReference>
<protein>
    <submittedName>
        <fullName evidence="5">Methyltransferase</fullName>
    </submittedName>
</protein>
<dbReference type="EMBL" id="BAABME010000178">
    <property type="protein sequence ID" value="GAA0140402.1"/>
    <property type="molecule type" value="Genomic_DNA"/>
</dbReference>
<dbReference type="SUPFAM" id="SSF46785">
    <property type="entry name" value="Winged helix' DNA-binding domain"/>
    <property type="match status" value="1"/>
</dbReference>
<dbReference type="InterPro" id="IPR016461">
    <property type="entry name" value="COMT-like"/>
</dbReference>
<reference evidence="5 6" key="1">
    <citation type="submission" date="2024-01" db="EMBL/GenBank/DDBJ databases">
        <title>The complete chloroplast genome sequence of Lithospermum erythrorhizon: insights into the phylogenetic relationship among Boraginaceae species and the maternal lineages of purple gromwells.</title>
        <authorList>
            <person name="Okada T."/>
            <person name="Watanabe K."/>
        </authorList>
    </citation>
    <scope>NUCLEOTIDE SEQUENCE [LARGE SCALE GENOMIC DNA]</scope>
</reference>
<gene>
    <name evidence="5" type="ORF">LIER_01758</name>
</gene>
<dbReference type="InterPro" id="IPR001077">
    <property type="entry name" value="COMT_C"/>
</dbReference>
<organism evidence="5 6">
    <name type="scientific">Lithospermum erythrorhizon</name>
    <name type="common">Purple gromwell</name>
    <name type="synonym">Lithospermum officinale var. erythrorhizon</name>
    <dbReference type="NCBI Taxonomy" id="34254"/>
    <lineage>
        <taxon>Eukaryota</taxon>
        <taxon>Viridiplantae</taxon>
        <taxon>Streptophyta</taxon>
        <taxon>Embryophyta</taxon>
        <taxon>Tracheophyta</taxon>
        <taxon>Spermatophyta</taxon>
        <taxon>Magnoliopsida</taxon>
        <taxon>eudicotyledons</taxon>
        <taxon>Gunneridae</taxon>
        <taxon>Pentapetalae</taxon>
        <taxon>asterids</taxon>
        <taxon>lamiids</taxon>
        <taxon>Boraginales</taxon>
        <taxon>Boraginaceae</taxon>
        <taxon>Boraginoideae</taxon>
        <taxon>Lithospermeae</taxon>
        <taxon>Lithospermum</taxon>
    </lineage>
</organism>
<dbReference type="GO" id="GO:0032259">
    <property type="term" value="P:methylation"/>
    <property type="evidence" value="ECO:0007669"/>
    <property type="project" value="UniProtKB-KW"/>
</dbReference>
<accession>A0AAV3NNC1</accession>
<dbReference type="PANTHER" id="PTHR11746">
    <property type="entry name" value="O-METHYLTRANSFERASE"/>
    <property type="match status" value="1"/>
</dbReference>
<dbReference type="PROSITE" id="PS51683">
    <property type="entry name" value="SAM_OMT_II"/>
    <property type="match status" value="1"/>
</dbReference>
<dbReference type="GO" id="GO:0008171">
    <property type="term" value="F:O-methyltransferase activity"/>
    <property type="evidence" value="ECO:0007669"/>
    <property type="project" value="InterPro"/>
</dbReference>
<evidence type="ECO:0000313" key="5">
    <source>
        <dbReference type="EMBL" id="GAA0140402.1"/>
    </source>
</evidence>
<evidence type="ECO:0000256" key="1">
    <source>
        <dbReference type="ARBA" id="ARBA00022603"/>
    </source>
</evidence>
<dbReference type="Gene3D" id="1.10.10.10">
    <property type="entry name" value="Winged helix-like DNA-binding domain superfamily/Winged helix DNA-binding domain"/>
    <property type="match status" value="1"/>
</dbReference>
<evidence type="ECO:0000313" key="6">
    <source>
        <dbReference type="Proteomes" id="UP001454036"/>
    </source>
</evidence>
<proteinExistence type="predicted"/>
<evidence type="ECO:0000259" key="4">
    <source>
        <dbReference type="Pfam" id="PF00891"/>
    </source>
</evidence>
<dbReference type="SUPFAM" id="SSF53335">
    <property type="entry name" value="S-adenosyl-L-methionine-dependent methyltransferases"/>
    <property type="match status" value="1"/>
</dbReference>
<dbReference type="InterPro" id="IPR036390">
    <property type="entry name" value="WH_DNA-bd_sf"/>
</dbReference>
<evidence type="ECO:0000256" key="2">
    <source>
        <dbReference type="ARBA" id="ARBA00022679"/>
    </source>
</evidence>
<dbReference type="InterPro" id="IPR036388">
    <property type="entry name" value="WH-like_DNA-bd_sf"/>
</dbReference>
<feature type="domain" description="O-methyltransferase C-terminal" evidence="4">
    <location>
        <begin position="73"/>
        <end position="248"/>
    </location>
</feature>
<keyword evidence="1 5" id="KW-0489">Methyltransferase</keyword>
<dbReference type="InterPro" id="IPR029063">
    <property type="entry name" value="SAM-dependent_MTases_sf"/>
</dbReference>
<dbReference type="Pfam" id="PF00891">
    <property type="entry name" value="Methyltransf_2"/>
    <property type="match status" value="1"/>
</dbReference>
<dbReference type="Proteomes" id="UP001454036">
    <property type="component" value="Unassembled WGS sequence"/>
</dbReference>
<comment type="caution">
    <text evidence="5">The sequence shown here is derived from an EMBL/GenBank/DDBJ whole genome shotgun (WGS) entry which is preliminary data.</text>
</comment>
<sequence>MSLSELVNALPIPKEKVNCVYSLMRLLIHSGFFLEILEGYVLAPAAHLFLKDNPFCLTPVILSMLDPVLTEPWHHLSNWLSIEPPTMPFESFHGKAMYEFASREPKFNQTFNEAMSCDARLLSSVVLRDCKDVFKGVDVLVDIGGGTGAMAKAIADAFPDISCMVLELPHVVDGLQGSSNLSFVAGDMFDSVPPADAILLKWILHNWEDDKCVEIIKNCREALLSKGGKGKVIILDMSIDTKRENTDVETLLLVLV</sequence>
<dbReference type="Gene3D" id="3.40.50.150">
    <property type="entry name" value="Vaccinia Virus protein VP39"/>
    <property type="match status" value="1"/>
</dbReference>
<keyword evidence="2" id="KW-0808">Transferase</keyword>
<evidence type="ECO:0000256" key="3">
    <source>
        <dbReference type="ARBA" id="ARBA00022691"/>
    </source>
</evidence>